<dbReference type="EMBL" id="JACIEV010000005">
    <property type="protein sequence ID" value="MBB4154212.1"/>
    <property type="molecule type" value="Genomic_DNA"/>
</dbReference>
<dbReference type="Proteomes" id="UP000529795">
    <property type="component" value="Unassembled WGS sequence"/>
</dbReference>
<gene>
    <name evidence="3" type="ORF">GGQ80_002122</name>
</gene>
<feature type="transmembrane region" description="Helical" evidence="1">
    <location>
        <begin position="112"/>
        <end position="130"/>
    </location>
</feature>
<feature type="chain" id="PRO_5032966828" description="Glycosyltransferase RgtA/B/C/D-like domain-containing protein" evidence="2">
    <location>
        <begin position="31"/>
        <end position="489"/>
    </location>
</feature>
<feature type="transmembrane region" description="Helical" evidence="1">
    <location>
        <begin position="255"/>
        <end position="276"/>
    </location>
</feature>
<evidence type="ECO:0008006" key="5">
    <source>
        <dbReference type="Google" id="ProtNLM"/>
    </source>
</evidence>
<evidence type="ECO:0000313" key="4">
    <source>
        <dbReference type="Proteomes" id="UP000529795"/>
    </source>
</evidence>
<feature type="transmembrane region" description="Helical" evidence="1">
    <location>
        <begin position="337"/>
        <end position="354"/>
    </location>
</feature>
<keyword evidence="1" id="KW-0472">Membrane</keyword>
<evidence type="ECO:0000256" key="1">
    <source>
        <dbReference type="SAM" id="Phobius"/>
    </source>
</evidence>
<protein>
    <recommendedName>
        <fullName evidence="5">Glycosyltransferase RgtA/B/C/D-like domain-containing protein</fullName>
    </recommendedName>
</protein>
<keyword evidence="4" id="KW-1185">Reference proteome</keyword>
<keyword evidence="1" id="KW-0812">Transmembrane</keyword>
<keyword evidence="1" id="KW-1133">Transmembrane helix</keyword>
<feature type="signal peptide" evidence="2">
    <location>
        <begin position="1"/>
        <end position="30"/>
    </location>
</feature>
<dbReference type="AlphaFoldDB" id="A0A840FC37"/>
<keyword evidence="2" id="KW-0732">Signal</keyword>
<feature type="transmembrane region" description="Helical" evidence="1">
    <location>
        <begin position="204"/>
        <end position="227"/>
    </location>
</feature>
<accession>A0A840FC37</accession>
<comment type="caution">
    <text evidence="3">The sequence shown here is derived from an EMBL/GenBank/DDBJ whole genome shotgun (WGS) entry which is preliminary data.</text>
</comment>
<feature type="transmembrane region" description="Helical" evidence="1">
    <location>
        <begin position="288"/>
        <end position="307"/>
    </location>
</feature>
<feature type="transmembrane region" description="Helical" evidence="1">
    <location>
        <begin position="164"/>
        <end position="192"/>
    </location>
</feature>
<sequence length="489" mass="53289">MRTIVKSPAATAMRVPALAWLLLTALAARAVTLGNPIVGVDEEFYYTAGRMMAGGAWPYVDVWDRKPLGLFLVYWLPGHWPPPLGIWLYQFLALAAVVATALLIGRIATRAGWHRGALLAGIFYLLWLNLADGQGGQSPVFYNLLMAGAATMILDRGRGWRRAVLAMLLVGLALQIKYAAVFEGMAFGLWLLADEWRRERRIEAVLMLGALLVTAALVPTIAAWLAFLAAGHGDAFVYANFVSITQRRADPIGEAIGNLLTDTLLLAPLLAMAIAVPRHPGDGVERQAALFLRLWLAAAVLGFLTFGSWFNHYTLPVMLPAACCAAGFVAHRRRGRAIGVIVAAVVFVAGQIVLQAERRTRGTPAQFQRTVAAIGKGPGTLYVYNGSTMLYTATGRRPVTAYLFPTHLMLAREAGAVGIDQPAEIDRIFARRPDVVVMQTVEDGEDLAQRERVERHLLAYRADATTLPLGNKRFTLYRAKSSTPPPVAR</sequence>
<organism evidence="3 4">
    <name type="scientific">Sphingomonas jinjuensis</name>
    <dbReference type="NCBI Taxonomy" id="535907"/>
    <lineage>
        <taxon>Bacteria</taxon>
        <taxon>Pseudomonadati</taxon>
        <taxon>Pseudomonadota</taxon>
        <taxon>Alphaproteobacteria</taxon>
        <taxon>Sphingomonadales</taxon>
        <taxon>Sphingomonadaceae</taxon>
        <taxon>Sphingomonas</taxon>
    </lineage>
</organism>
<evidence type="ECO:0000313" key="3">
    <source>
        <dbReference type="EMBL" id="MBB4154212.1"/>
    </source>
</evidence>
<evidence type="ECO:0000256" key="2">
    <source>
        <dbReference type="SAM" id="SignalP"/>
    </source>
</evidence>
<reference evidence="3 4" key="1">
    <citation type="submission" date="2020-08" db="EMBL/GenBank/DDBJ databases">
        <title>Genomic Encyclopedia of Type Strains, Phase IV (KMG-IV): sequencing the most valuable type-strain genomes for metagenomic binning, comparative biology and taxonomic classification.</title>
        <authorList>
            <person name="Goeker M."/>
        </authorList>
    </citation>
    <scope>NUCLEOTIDE SEQUENCE [LARGE SCALE GENOMIC DNA]</scope>
    <source>
        <strain evidence="3 4">YC6723</strain>
    </source>
</reference>
<name>A0A840FC37_9SPHN</name>
<proteinExistence type="predicted"/>
<feature type="transmembrane region" description="Helical" evidence="1">
    <location>
        <begin position="86"/>
        <end position="105"/>
    </location>
</feature>
<feature type="transmembrane region" description="Helical" evidence="1">
    <location>
        <begin position="313"/>
        <end position="330"/>
    </location>
</feature>